<organism evidence="1 2">
    <name type="scientific">Methanobrevibacter millerae</name>
    <dbReference type="NCBI Taxonomy" id="230361"/>
    <lineage>
        <taxon>Archaea</taxon>
        <taxon>Methanobacteriati</taxon>
        <taxon>Methanobacteriota</taxon>
        <taxon>Methanomada group</taxon>
        <taxon>Methanobacteria</taxon>
        <taxon>Methanobacteriales</taxon>
        <taxon>Methanobacteriaceae</taxon>
        <taxon>Methanobrevibacter</taxon>
    </lineage>
</organism>
<dbReference type="EMBL" id="FMXB01000004">
    <property type="protein sequence ID" value="SDA46024.1"/>
    <property type="molecule type" value="Genomic_DNA"/>
</dbReference>
<dbReference type="RefSeq" id="WP_188118059.1">
    <property type="nucleotide sequence ID" value="NZ_FMXB01000004.1"/>
</dbReference>
<evidence type="ECO:0000313" key="2">
    <source>
        <dbReference type="Proteomes" id="UP000323439"/>
    </source>
</evidence>
<reference evidence="1 2" key="1">
    <citation type="submission" date="2016-10" db="EMBL/GenBank/DDBJ databases">
        <authorList>
            <person name="Varghese N."/>
            <person name="Submissions S."/>
        </authorList>
    </citation>
    <scope>NUCLEOTIDE SEQUENCE [LARGE SCALE GENOMIC DNA]</scope>
    <source>
        <strain evidence="1 2">DSM 16643</strain>
    </source>
</reference>
<evidence type="ECO:0000313" key="1">
    <source>
        <dbReference type="EMBL" id="SDA46024.1"/>
    </source>
</evidence>
<sequence>MKILFNCPRCGSVVGYNQLWCEGCGFQLDIEGYSSWEEATEEKKDDDCYWDDDF</sequence>
<evidence type="ECO:0008006" key="3">
    <source>
        <dbReference type="Google" id="ProtNLM"/>
    </source>
</evidence>
<protein>
    <recommendedName>
        <fullName evidence="3">Zinc-ribbon domain-containing protein</fullName>
    </recommendedName>
</protein>
<name>A0A1G5VJV4_9EURY</name>
<proteinExistence type="predicted"/>
<dbReference type="Proteomes" id="UP000323439">
    <property type="component" value="Unassembled WGS sequence"/>
</dbReference>
<gene>
    <name evidence="1" type="ORF">SAMN02910315_00677</name>
</gene>
<accession>A0A1G5VJV4</accession>
<dbReference type="AlphaFoldDB" id="A0A1G5VJV4"/>
<keyword evidence="2" id="KW-1185">Reference proteome</keyword>